<dbReference type="Proteomes" id="UP000038010">
    <property type="component" value="Unassembled WGS sequence"/>
</dbReference>
<dbReference type="AlphaFoldDB" id="A0A0N1H8S4"/>
<dbReference type="PANTHER" id="PTHR43976:SF16">
    <property type="entry name" value="SHORT-CHAIN DEHYDROGENASE_REDUCTASE FAMILY PROTEIN"/>
    <property type="match status" value="1"/>
</dbReference>
<dbReference type="EMBL" id="LFJN01000019">
    <property type="protein sequence ID" value="KPI38404.1"/>
    <property type="molecule type" value="Genomic_DNA"/>
</dbReference>
<reference evidence="5 6" key="1">
    <citation type="submission" date="2015-06" db="EMBL/GenBank/DDBJ databases">
        <title>Draft genome of the ant-associated black yeast Phialophora attae CBS 131958.</title>
        <authorList>
            <person name="Moreno L.F."/>
            <person name="Stielow B.J."/>
            <person name="de Hoog S."/>
            <person name="Vicente V.A."/>
            <person name="Weiss V.A."/>
            <person name="de Vries M."/>
            <person name="Cruz L.M."/>
            <person name="Souza E.M."/>
        </authorList>
    </citation>
    <scope>NUCLEOTIDE SEQUENCE [LARGE SCALE GENOMIC DNA]</scope>
    <source>
        <strain evidence="5 6">CBS 131958</strain>
    </source>
</reference>
<comment type="caution">
    <text evidence="5">The sequence shown here is derived from an EMBL/GenBank/DDBJ whole genome shotgun (WGS) entry which is preliminary data.</text>
</comment>
<dbReference type="GO" id="GO:0016491">
    <property type="term" value="F:oxidoreductase activity"/>
    <property type="evidence" value="ECO:0007669"/>
    <property type="project" value="UniProtKB-KW"/>
</dbReference>
<sequence>MSAKVWLITGCSSGFGAALVKEALSRGFAVIATARNPAKITDLKDAGAATLALDVTMPLPELKKIAEEAFNIHGRIDYLINNAGFSQVGGLEELTPEETQAQFDTNVFGVLNVNRAFFPYLRKVRSGVVANLSSVGAWRGYAGVGLYCASKWCLSGLSESMTLEMKEFGIKVCCVEAGYFRSNFLVGKAKGDFQGRIADYDGSAVRKGEELMDWYNGKQPGDTQKGAKVIVDTLTEANGKPVPHRLVIGKDCYESIKQKCEETLKLLEEQKQISCSTDLDDTSY</sequence>
<dbReference type="STRING" id="1664694.A0A0N1H8S4"/>
<accession>A0A0N1H8S4</accession>
<dbReference type="InterPro" id="IPR051911">
    <property type="entry name" value="SDR_oxidoreductase"/>
</dbReference>
<comment type="similarity">
    <text evidence="1 3">Belongs to the short-chain dehydrogenases/reductases (SDR) family.</text>
</comment>
<dbReference type="RefSeq" id="XP_017998367.1">
    <property type="nucleotide sequence ID" value="XM_018140890.1"/>
</dbReference>
<name>A0A0N1H8S4_9EURO</name>
<evidence type="ECO:0000256" key="1">
    <source>
        <dbReference type="ARBA" id="ARBA00006484"/>
    </source>
</evidence>
<gene>
    <name evidence="5" type="ORF">AB675_11996</name>
</gene>
<dbReference type="Gene3D" id="3.40.50.720">
    <property type="entry name" value="NAD(P)-binding Rossmann-like Domain"/>
    <property type="match status" value="1"/>
</dbReference>
<dbReference type="GeneID" id="28732771"/>
<evidence type="ECO:0000259" key="4">
    <source>
        <dbReference type="SMART" id="SM00822"/>
    </source>
</evidence>
<organism evidence="5 6">
    <name type="scientific">Cyphellophora attinorum</name>
    <dbReference type="NCBI Taxonomy" id="1664694"/>
    <lineage>
        <taxon>Eukaryota</taxon>
        <taxon>Fungi</taxon>
        <taxon>Dikarya</taxon>
        <taxon>Ascomycota</taxon>
        <taxon>Pezizomycotina</taxon>
        <taxon>Eurotiomycetes</taxon>
        <taxon>Chaetothyriomycetidae</taxon>
        <taxon>Chaetothyriales</taxon>
        <taxon>Cyphellophoraceae</taxon>
        <taxon>Cyphellophora</taxon>
    </lineage>
</organism>
<dbReference type="InterPro" id="IPR002347">
    <property type="entry name" value="SDR_fam"/>
</dbReference>
<proteinExistence type="inferred from homology"/>
<feature type="domain" description="Ketoreductase" evidence="4">
    <location>
        <begin position="4"/>
        <end position="171"/>
    </location>
</feature>
<dbReference type="PRINTS" id="PR00080">
    <property type="entry name" value="SDRFAMILY"/>
</dbReference>
<evidence type="ECO:0000313" key="6">
    <source>
        <dbReference type="Proteomes" id="UP000038010"/>
    </source>
</evidence>
<dbReference type="SMART" id="SM00822">
    <property type="entry name" value="PKS_KR"/>
    <property type="match status" value="1"/>
</dbReference>
<evidence type="ECO:0000313" key="5">
    <source>
        <dbReference type="EMBL" id="KPI38404.1"/>
    </source>
</evidence>
<evidence type="ECO:0000256" key="3">
    <source>
        <dbReference type="RuleBase" id="RU000363"/>
    </source>
</evidence>
<dbReference type="VEuPathDB" id="FungiDB:AB675_11996"/>
<dbReference type="CDD" id="cd05374">
    <property type="entry name" value="17beta-HSD-like_SDR_c"/>
    <property type="match status" value="1"/>
</dbReference>
<dbReference type="SUPFAM" id="SSF51735">
    <property type="entry name" value="NAD(P)-binding Rossmann-fold domains"/>
    <property type="match status" value="1"/>
</dbReference>
<evidence type="ECO:0000256" key="2">
    <source>
        <dbReference type="ARBA" id="ARBA00023002"/>
    </source>
</evidence>
<dbReference type="InterPro" id="IPR057326">
    <property type="entry name" value="KR_dom"/>
</dbReference>
<keyword evidence="2" id="KW-0560">Oxidoreductase</keyword>
<dbReference type="PRINTS" id="PR00081">
    <property type="entry name" value="GDHRDH"/>
</dbReference>
<protein>
    <submittedName>
        <fullName evidence="5">Putative oxido YusZ</fullName>
    </submittedName>
</protein>
<dbReference type="InterPro" id="IPR036291">
    <property type="entry name" value="NAD(P)-bd_dom_sf"/>
</dbReference>
<dbReference type="OrthoDB" id="1274115at2759"/>
<keyword evidence="6" id="KW-1185">Reference proteome</keyword>
<dbReference type="Pfam" id="PF00106">
    <property type="entry name" value="adh_short"/>
    <property type="match status" value="1"/>
</dbReference>
<dbReference type="PANTHER" id="PTHR43976">
    <property type="entry name" value="SHORT CHAIN DEHYDROGENASE"/>
    <property type="match status" value="1"/>
</dbReference>